<evidence type="ECO:0000259" key="4">
    <source>
        <dbReference type="PROSITE" id="PS50280"/>
    </source>
</evidence>
<dbReference type="GO" id="GO:0032259">
    <property type="term" value="P:methylation"/>
    <property type="evidence" value="ECO:0007669"/>
    <property type="project" value="UniProtKB-KW"/>
</dbReference>
<keyword evidence="2" id="KW-0808">Transferase</keyword>
<dbReference type="GO" id="GO:0008757">
    <property type="term" value="F:S-adenosylmethionine-dependent methyltransferase activity"/>
    <property type="evidence" value="ECO:0007669"/>
    <property type="project" value="UniProtKB-ARBA"/>
</dbReference>
<dbReference type="GO" id="GO:0005634">
    <property type="term" value="C:nucleus"/>
    <property type="evidence" value="ECO:0007669"/>
    <property type="project" value="TreeGrafter"/>
</dbReference>
<reference evidence="5 6" key="1">
    <citation type="submission" date="2024-05" db="EMBL/GenBank/DDBJ databases">
        <authorList>
            <person name="Wallberg A."/>
        </authorList>
    </citation>
    <scope>NUCLEOTIDE SEQUENCE [LARGE SCALE GENOMIC DNA]</scope>
</reference>
<dbReference type="GO" id="GO:0042826">
    <property type="term" value="F:histone deacetylase binding"/>
    <property type="evidence" value="ECO:0007669"/>
    <property type="project" value="TreeGrafter"/>
</dbReference>
<dbReference type="GO" id="GO:0005737">
    <property type="term" value="C:cytoplasm"/>
    <property type="evidence" value="ECO:0007669"/>
    <property type="project" value="TreeGrafter"/>
</dbReference>
<dbReference type="SUPFAM" id="SSF144232">
    <property type="entry name" value="HIT/MYND zinc finger-like"/>
    <property type="match status" value="1"/>
</dbReference>
<dbReference type="GO" id="GO:0008170">
    <property type="term" value="F:N-methyltransferase activity"/>
    <property type="evidence" value="ECO:0007669"/>
    <property type="project" value="UniProtKB-ARBA"/>
</dbReference>
<dbReference type="PANTHER" id="PTHR46165:SF7">
    <property type="entry name" value="SET AND MYND DOMAIN-CONTAINING PROTEIN 4"/>
    <property type="match status" value="1"/>
</dbReference>
<dbReference type="SUPFAM" id="SSF48452">
    <property type="entry name" value="TPR-like"/>
    <property type="match status" value="1"/>
</dbReference>
<dbReference type="Pfam" id="PF00856">
    <property type="entry name" value="SET"/>
    <property type="match status" value="1"/>
</dbReference>
<dbReference type="PANTHER" id="PTHR46165">
    <property type="entry name" value="SET AND MYND DOMAIN-CONTAINING PROTEIN 4"/>
    <property type="match status" value="1"/>
</dbReference>
<dbReference type="SUPFAM" id="SSF82199">
    <property type="entry name" value="SET domain"/>
    <property type="match status" value="1"/>
</dbReference>
<dbReference type="Proteomes" id="UP001497623">
    <property type="component" value="Unassembled WGS sequence"/>
</dbReference>
<keyword evidence="6" id="KW-1185">Reference proteome</keyword>
<evidence type="ECO:0000313" key="5">
    <source>
        <dbReference type="EMBL" id="CAL4122946.1"/>
    </source>
</evidence>
<dbReference type="SMART" id="SM00028">
    <property type="entry name" value="TPR"/>
    <property type="match status" value="3"/>
</dbReference>
<gene>
    <name evidence="5" type="ORF">MNOR_LOCUS23655</name>
</gene>
<feature type="domain" description="SET" evidence="4">
    <location>
        <begin position="254"/>
        <end position="526"/>
    </location>
</feature>
<evidence type="ECO:0000313" key="6">
    <source>
        <dbReference type="Proteomes" id="UP001497623"/>
    </source>
</evidence>
<organism evidence="5 6">
    <name type="scientific">Meganyctiphanes norvegica</name>
    <name type="common">Northern krill</name>
    <name type="synonym">Thysanopoda norvegica</name>
    <dbReference type="NCBI Taxonomy" id="48144"/>
    <lineage>
        <taxon>Eukaryota</taxon>
        <taxon>Metazoa</taxon>
        <taxon>Ecdysozoa</taxon>
        <taxon>Arthropoda</taxon>
        <taxon>Crustacea</taxon>
        <taxon>Multicrustacea</taxon>
        <taxon>Malacostraca</taxon>
        <taxon>Eumalacostraca</taxon>
        <taxon>Eucarida</taxon>
        <taxon>Euphausiacea</taxon>
        <taxon>Euphausiidae</taxon>
        <taxon>Meganyctiphanes</taxon>
    </lineage>
</organism>
<dbReference type="Gene3D" id="6.10.140.2220">
    <property type="match status" value="1"/>
</dbReference>
<dbReference type="InterPro" id="IPR044421">
    <property type="entry name" value="SMYD4_SET"/>
</dbReference>
<dbReference type="AlphaFoldDB" id="A0AAV2RG25"/>
<keyword evidence="3" id="KW-0949">S-adenosyl-L-methionine</keyword>
<keyword evidence="1" id="KW-0489">Methyltransferase</keyword>
<dbReference type="EMBL" id="CAXKWB010021050">
    <property type="protein sequence ID" value="CAL4122946.1"/>
    <property type="molecule type" value="Genomic_DNA"/>
</dbReference>
<accession>A0AAV2RG25</accession>
<dbReference type="InterPro" id="IPR052097">
    <property type="entry name" value="SET-MYND_domain_protein"/>
</dbReference>
<dbReference type="GO" id="GO:0008276">
    <property type="term" value="F:protein methyltransferase activity"/>
    <property type="evidence" value="ECO:0007669"/>
    <property type="project" value="UniProtKB-ARBA"/>
</dbReference>
<evidence type="ECO:0000256" key="3">
    <source>
        <dbReference type="ARBA" id="ARBA00022691"/>
    </source>
</evidence>
<name>A0AAV2RG25_MEGNR</name>
<dbReference type="CDD" id="cd10536">
    <property type="entry name" value="SET_SMYD4"/>
    <property type="match status" value="1"/>
</dbReference>
<evidence type="ECO:0000256" key="1">
    <source>
        <dbReference type="ARBA" id="ARBA00022603"/>
    </source>
</evidence>
<sequence length="681" mass="77925">MEWLEEPRRGASDAEIEAYMRQECSTDTCVANKEGFFLKWQTQVGEHITSNFMNKFAKWTSDEDRIVDIWCIKPMHTLKIQPFFTAKNADKSVELRTKGNTLFQEKNEKRALIWYSQAISLAPHDVGDVLSVAYGNRSAVLFHMGEYRLCLEDIDLALESNYPRKLHFKVFDRRAQCYQKLRQFTAAQGAFQDALKALELSDIDAKKMKMWTNDINKRLEQCKGKEDNDSPVKEDSLSYRLFDGASATHPCASAALELRSSKEMGRYWVAGRDIPAGQVIFGETPLSAVLKEDKIGSHCSTCFKQVIAVVPCPTCCNVIFCSRACRNDALATFHPWECKHVAYLKAGGISHNAQIAMRMITERGPKFFKDREKCADYLKKLNLLVSLEEHRSPTDFFQRTLMACLLLKVLQRSHFFYKWTGDLEAEIQGEEDLTEVELRVGAILLKQLQVIQFNAHTIGALASIEGRELSLSNTRPVKIASGLYPTMSLLNHSCYGGCVRYYEGSKMVMITVRPVLKGEMICENYGPKFTKDEFTARQRKLYSRYWFRCGCEACTGRWPTYEHFEELSSQLKILCPKCLTIFPNVNLDVPMVKCTKCCGSSNLSLIMKNIKENESSFRQGMLLMEDWKNREKAISAFTEFVNLAARMVAPPYREMHLAQDHLRTLIFTRGKMHTLPNPKSK</sequence>
<evidence type="ECO:0000256" key="2">
    <source>
        <dbReference type="ARBA" id="ARBA00022679"/>
    </source>
</evidence>
<dbReference type="InterPro" id="IPR046341">
    <property type="entry name" value="SET_dom_sf"/>
</dbReference>
<dbReference type="Gene3D" id="1.10.220.160">
    <property type="match status" value="1"/>
</dbReference>
<dbReference type="Gene3D" id="2.170.270.10">
    <property type="entry name" value="SET domain"/>
    <property type="match status" value="1"/>
</dbReference>
<dbReference type="PROSITE" id="PS50280">
    <property type="entry name" value="SET"/>
    <property type="match status" value="1"/>
</dbReference>
<dbReference type="InterPro" id="IPR019734">
    <property type="entry name" value="TPR_rpt"/>
</dbReference>
<dbReference type="InterPro" id="IPR001214">
    <property type="entry name" value="SET_dom"/>
</dbReference>
<comment type="caution">
    <text evidence="5">The sequence shown here is derived from an EMBL/GenBank/DDBJ whole genome shotgun (WGS) entry which is preliminary data.</text>
</comment>
<protein>
    <recommendedName>
        <fullName evidence="4">SET domain-containing protein</fullName>
    </recommendedName>
</protein>
<dbReference type="Gene3D" id="1.25.40.10">
    <property type="entry name" value="Tetratricopeptide repeat domain"/>
    <property type="match status" value="1"/>
</dbReference>
<dbReference type="InterPro" id="IPR011990">
    <property type="entry name" value="TPR-like_helical_dom_sf"/>
</dbReference>
<proteinExistence type="predicted"/>